<proteinExistence type="predicted"/>
<organism evidence="2 3">
    <name type="scientific">Dryococelus australis</name>
    <dbReference type="NCBI Taxonomy" id="614101"/>
    <lineage>
        <taxon>Eukaryota</taxon>
        <taxon>Metazoa</taxon>
        <taxon>Ecdysozoa</taxon>
        <taxon>Arthropoda</taxon>
        <taxon>Hexapoda</taxon>
        <taxon>Insecta</taxon>
        <taxon>Pterygota</taxon>
        <taxon>Neoptera</taxon>
        <taxon>Polyneoptera</taxon>
        <taxon>Phasmatodea</taxon>
        <taxon>Verophasmatodea</taxon>
        <taxon>Anareolatae</taxon>
        <taxon>Phasmatidae</taxon>
        <taxon>Eurycanthinae</taxon>
        <taxon>Dryococelus</taxon>
    </lineage>
</organism>
<gene>
    <name evidence="2" type="ORF">PR048_028518</name>
</gene>
<evidence type="ECO:0000256" key="1">
    <source>
        <dbReference type="SAM" id="MobiDB-lite"/>
    </source>
</evidence>
<sequence length="123" mass="13897">MKHVIVANITDDDNLNSDDERTRDFALGESCGHYFGWQIFLEYSRFYLHCIPSLLDIHIISPPSIVAKDPMRVIEVNMERSRNERAVETGDPRGNLPTSGIVRHESHMQKPGVTRPGIEPGSP</sequence>
<dbReference type="Proteomes" id="UP001159363">
    <property type="component" value="Chromosome 12"/>
</dbReference>
<feature type="region of interest" description="Disordered" evidence="1">
    <location>
        <begin position="81"/>
        <end position="123"/>
    </location>
</feature>
<comment type="caution">
    <text evidence="2">The sequence shown here is derived from an EMBL/GenBank/DDBJ whole genome shotgun (WGS) entry which is preliminary data.</text>
</comment>
<dbReference type="EMBL" id="JARBHB010000013">
    <property type="protein sequence ID" value="KAJ8869527.1"/>
    <property type="molecule type" value="Genomic_DNA"/>
</dbReference>
<evidence type="ECO:0000313" key="2">
    <source>
        <dbReference type="EMBL" id="KAJ8869527.1"/>
    </source>
</evidence>
<protein>
    <submittedName>
        <fullName evidence="2">Uncharacterized protein</fullName>
    </submittedName>
</protein>
<keyword evidence="3" id="KW-1185">Reference proteome</keyword>
<name>A0ABQ9GAT2_9NEOP</name>
<evidence type="ECO:0000313" key="3">
    <source>
        <dbReference type="Proteomes" id="UP001159363"/>
    </source>
</evidence>
<accession>A0ABQ9GAT2</accession>
<reference evidence="2 3" key="1">
    <citation type="submission" date="2023-02" db="EMBL/GenBank/DDBJ databases">
        <title>LHISI_Scaffold_Assembly.</title>
        <authorList>
            <person name="Stuart O.P."/>
            <person name="Cleave R."/>
            <person name="Magrath M.J.L."/>
            <person name="Mikheyev A.S."/>
        </authorList>
    </citation>
    <scope>NUCLEOTIDE SEQUENCE [LARGE SCALE GENOMIC DNA]</scope>
    <source>
        <strain evidence="2">Daus_M_001</strain>
        <tissue evidence="2">Leg muscle</tissue>
    </source>
</reference>
<feature type="compositionally biased region" description="Basic and acidic residues" evidence="1">
    <location>
        <begin position="81"/>
        <end position="91"/>
    </location>
</feature>